<comment type="subcellular location">
    <subcellularLocation>
        <location evidence="1">Secreted</location>
    </subcellularLocation>
</comment>
<dbReference type="Proteomes" id="UP000694864">
    <property type="component" value="Chromosome 16"/>
</dbReference>
<accession>A0ABM1R540</accession>
<evidence type="ECO:0000313" key="10">
    <source>
        <dbReference type="RefSeq" id="XP_019094128.1"/>
    </source>
</evidence>
<keyword evidence="3" id="KW-0964">Secreted</keyword>
<dbReference type="RefSeq" id="XP_019094128.1">
    <property type="nucleotide sequence ID" value="XM_019238583.1"/>
</dbReference>
<keyword evidence="8" id="KW-0812">Transmembrane</keyword>
<evidence type="ECO:0000256" key="1">
    <source>
        <dbReference type="ARBA" id="ARBA00004613"/>
    </source>
</evidence>
<comment type="similarity">
    <text evidence="2">Belongs to the plant rapid alkalinization factor (RALF) family.</text>
</comment>
<evidence type="ECO:0000256" key="7">
    <source>
        <dbReference type="ARBA" id="ARBA00037228"/>
    </source>
</evidence>
<dbReference type="InterPro" id="IPR008801">
    <property type="entry name" value="RALF"/>
</dbReference>
<comment type="function">
    <text evidence="7">Cell signaling peptide that may regulate plant stress, growth, and development. Mediates a rapid alkalinization of extracellular space by mediating a transient increase in the cytoplasmic Ca(2+) concentration leading to a calcium-dependent signaling events through a cell surface receptor and a concomitant activation of some intracellular mitogen-activated protein kinases.</text>
</comment>
<keyword evidence="5" id="KW-0732">Signal</keyword>
<keyword evidence="4" id="KW-0372">Hormone</keyword>
<proteinExistence type="inferred from homology"/>
<evidence type="ECO:0000256" key="6">
    <source>
        <dbReference type="ARBA" id="ARBA00023157"/>
    </source>
</evidence>
<evidence type="ECO:0000256" key="8">
    <source>
        <dbReference type="SAM" id="Phobius"/>
    </source>
</evidence>
<keyword evidence="6" id="KW-1015">Disulfide bond</keyword>
<keyword evidence="8" id="KW-1133">Transmembrane helix</keyword>
<protein>
    <submittedName>
        <fullName evidence="10">Protein RALF-like 7</fullName>
    </submittedName>
</protein>
<evidence type="ECO:0000313" key="9">
    <source>
        <dbReference type="Proteomes" id="UP000694864"/>
    </source>
</evidence>
<reference evidence="10" key="2">
    <citation type="submission" date="2025-08" db="UniProtKB">
        <authorList>
            <consortium name="RefSeq"/>
        </authorList>
    </citation>
    <scope>IDENTIFICATION</scope>
    <source>
        <tissue evidence="10">Leaf</tissue>
    </source>
</reference>
<dbReference type="PANTHER" id="PTHR34270:SF3">
    <property type="entry name" value="PROTEIN RALF-LIKE 16-RELATED"/>
    <property type="match status" value="1"/>
</dbReference>
<name>A0ABM1R540_CAMSA</name>
<keyword evidence="8" id="KW-0472">Membrane</keyword>
<feature type="transmembrane region" description="Helical" evidence="8">
    <location>
        <begin position="6"/>
        <end position="23"/>
    </location>
</feature>
<dbReference type="GeneID" id="109129718"/>
<evidence type="ECO:0000256" key="4">
    <source>
        <dbReference type="ARBA" id="ARBA00022702"/>
    </source>
</evidence>
<gene>
    <name evidence="10" type="primary">LOC109129718</name>
</gene>
<dbReference type="Pfam" id="PF05498">
    <property type="entry name" value="RALF"/>
    <property type="match status" value="1"/>
</dbReference>
<organism evidence="9 10">
    <name type="scientific">Camelina sativa</name>
    <name type="common">False flax</name>
    <name type="synonym">Myagrum sativum</name>
    <dbReference type="NCBI Taxonomy" id="90675"/>
    <lineage>
        <taxon>Eukaryota</taxon>
        <taxon>Viridiplantae</taxon>
        <taxon>Streptophyta</taxon>
        <taxon>Embryophyta</taxon>
        <taxon>Tracheophyta</taxon>
        <taxon>Spermatophyta</taxon>
        <taxon>Magnoliopsida</taxon>
        <taxon>eudicotyledons</taxon>
        <taxon>Gunneridae</taxon>
        <taxon>Pentapetalae</taxon>
        <taxon>rosids</taxon>
        <taxon>malvids</taxon>
        <taxon>Brassicales</taxon>
        <taxon>Brassicaceae</taxon>
        <taxon>Camelineae</taxon>
        <taxon>Camelina</taxon>
    </lineage>
</organism>
<keyword evidence="9" id="KW-1185">Reference proteome</keyword>
<evidence type="ECO:0000256" key="2">
    <source>
        <dbReference type="ARBA" id="ARBA00009178"/>
    </source>
</evidence>
<evidence type="ECO:0000256" key="3">
    <source>
        <dbReference type="ARBA" id="ARBA00022525"/>
    </source>
</evidence>
<evidence type="ECO:0000256" key="5">
    <source>
        <dbReference type="ARBA" id="ARBA00022729"/>
    </source>
</evidence>
<sequence>MAAHKKNLTSFIIVLIMIVLSMFSECGEGMKRKHLGYGAIGKDRIPACGFKNPKECIKIPANPYHRGCETSTRCRHQISL</sequence>
<dbReference type="PANTHER" id="PTHR34270">
    <property type="entry name" value="PROTEIN RALF-LIKE 15-RELATED"/>
    <property type="match status" value="1"/>
</dbReference>
<reference evidence="9" key="1">
    <citation type="journal article" date="2014" name="Nat. Commun.">
        <title>The emerging biofuel crop Camelina sativa retains a highly undifferentiated hexaploid genome structure.</title>
        <authorList>
            <person name="Kagale S."/>
            <person name="Koh C."/>
            <person name="Nixon J."/>
            <person name="Bollina V."/>
            <person name="Clarke W.E."/>
            <person name="Tuteja R."/>
            <person name="Spillane C."/>
            <person name="Robinson S.J."/>
            <person name="Links M.G."/>
            <person name="Clarke C."/>
            <person name="Higgins E.E."/>
            <person name="Huebert T."/>
            <person name="Sharpe A.G."/>
            <person name="Parkin I.A."/>
        </authorList>
    </citation>
    <scope>NUCLEOTIDE SEQUENCE [LARGE SCALE GENOMIC DNA]</scope>
    <source>
        <strain evidence="9">cv. DH55</strain>
    </source>
</reference>